<evidence type="ECO:0008006" key="4">
    <source>
        <dbReference type="Google" id="ProtNLM"/>
    </source>
</evidence>
<reference evidence="2 3" key="1">
    <citation type="submission" date="2019-03" db="EMBL/GenBank/DDBJ databases">
        <title>Sequencing the genomes of 1000 actinobacteria strains.</title>
        <authorList>
            <person name="Klenk H.-P."/>
        </authorList>
    </citation>
    <scope>NUCLEOTIDE SEQUENCE [LARGE SCALE GENOMIC DNA]</scope>
    <source>
        <strain evidence="2 3">DSM 18936</strain>
    </source>
</reference>
<sequence>MRIPSTLRTIVPLVAVMALAACGGGDDSSDAVDGGDGAVETADVASGAESIAPPTAPPSDDAVAVATTLVEGGVEIDEVPADPGADLADPTATVTQGAETYEAEGFAQVFDMESGGYIDLDGDFLICEAVNPAFEGDANIIVKLDDDLEFTFRVNDGEPYVELGADFSGDETNDVSFERDGLTITGSANFDGAEPVSFDITCG</sequence>
<accession>A0A4R7I4E9</accession>
<name>A0A4R7I4E9_9ACTN</name>
<dbReference type="PROSITE" id="PS51257">
    <property type="entry name" value="PROKAR_LIPOPROTEIN"/>
    <property type="match status" value="1"/>
</dbReference>
<organism evidence="2 3">
    <name type="scientific">Ilumatobacter fluminis</name>
    <dbReference type="NCBI Taxonomy" id="467091"/>
    <lineage>
        <taxon>Bacteria</taxon>
        <taxon>Bacillati</taxon>
        <taxon>Actinomycetota</taxon>
        <taxon>Acidimicrobiia</taxon>
        <taxon>Acidimicrobiales</taxon>
        <taxon>Ilumatobacteraceae</taxon>
        <taxon>Ilumatobacter</taxon>
    </lineage>
</organism>
<dbReference type="Proteomes" id="UP000294558">
    <property type="component" value="Unassembled WGS sequence"/>
</dbReference>
<evidence type="ECO:0000256" key="1">
    <source>
        <dbReference type="SAM" id="SignalP"/>
    </source>
</evidence>
<keyword evidence="3" id="KW-1185">Reference proteome</keyword>
<evidence type="ECO:0000313" key="3">
    <source>
        <dbReference type="Proteomes" id="UP000294558"/>
    </source>
</evidence>
<proteinExistence type="predicted"/>
<feature type="signal peptide" evidence="1">
    <location>
        <begin position="1"/>
        <end position="20"/>
    </location>
</feature>
<dbReference type="AlphaFoldDB" id="A0A4R7I4E9"/>
<dbReference type="EMBL" id="SOAU01000001">
    <property type="protein sequence ID" value="TDT18557.1"/>
    <property type="molecule type" value="Genomic_DNA"/>
</dbReference>
<evidence type="ECO:0000313" key="2">
    <source>
        <dbReference type="EMBL" id="TDT18557.1"/>
    </source>
</evidence>
<gene>
    <name evidence="2" type="ORF">BDK89_4181</name>
</gene>
<feature type="chain" id="PRO_5020666483" description="Lipoprotein antigen" evidence="1">
    <location>
        <begin position="21"/>
        <end position="203"/>
    </location>
</feature>
<comment type="caution">
    <text evidence="2">The sequence shown here is derived from an EMBL/GenBank/DDBJ whole genome shotgun (WGS) entry which is preliminary data.</text>
</comment>
<keyword evidence="1" id="KW-0732">Signal</keyword>
<protein>
    <recommendedName>
        <fullName evidence="4">Lipoprotein antigen</fullName>
    </recommendedName>
</protein>
<dbReference type="RefSeq" id="WP_133870764.1">
    <property type="nucleotide sequence ID" value="NZ_SOAU01000001.1"/>
</dbReference>